<keyword evidence="1" id="KW-0997">Cell inner membrane</keyword>
<keyword evidence="1" id="KW-0812">Transmembrane</keyword>
<dbReference type="HAMAP" id="MF_02021">
    <property type="entry name" value="DamX"/>
    <property type="match status" value="1"/>
</dbReference>
<feature type="compositionally biased region" description="Basic and acidic residues" evidence="2">
    <location>
        <begin position="48"/>
        <end position="71"/>
    </location>
</feature>
<feature type="compositionally biased region" description="Polar residues" evidence="2">
    <location>
        <begin position="306"/>
        <end position="323"/>
    </location>
</feature>
<feature type="compositionally biased region" description="Basic residues" evidence="2">
    <location>
        <begin position="79"/>
        <end position="92"/>
    </location>
</feature>
<feature type="domain" description="SPOR" evidence="3">
    <location>
        <begin position="357"/>
        <end position="434"/>
    </location>
</feature>
<evidence type="ECO:0000313" key="4">
    <source>
        <dbReference type="EMBL" id="QCT18796.1"/>
    </source>
</evidence>
<feature type="transmembrane region" description="Helical" evidence="1">
    <location>
        <begin position="96"/>
        <end position="116"/>
    </location>
</feature>
<comment type="function">
    <text evidence="1">Non-essential cell division protein.</text>
</comment>
<evidence type="ECO:0000256" key="2">
    <source>
        <dbReference type="SAM" id="MobiDB-lite"/>
    </source>
</evidence>
<feature type="compositionally biased region" description="Basic and acidic residues" evidence="2">
    <location>
        <begin position="120"/>
        <end position="135"/>
    </location>
</feature>
<dbReference type="PROSITE" id="PS51724">
    <property type="entry name" value="SPOR"/>
    <property type="match status" value="1"/>
</dbReference>
<accession>A0A4P8YG73</accession>
<feature type="region of interest" description="Disordered" evidence="2">
    <location>
        <begin position="1"/>
        <end position="92"/>
    </location>
</feature>
<evidence type="ECO:0000259" key="3">
    <source>
        <dbReference type="PROSITE" id="PS51724"/>
    </source>
</evidence>
<sequence length="444" mass="47491">MDEFKPEDELKPDPSDRRSGRQRNGASHERDNEPSINVDDVDIDEDDVRPGRRREETADDEPQRETVRPAADDDDERRPRRRKATPARKPASRQHIMMGVGILVLLLVIIGIGSALKGPSSDDNRTADSGGEKNIDLSANGADNGNPQPDNNAMAPQGSDAQNNGNPQDISLPPVSQTPTQSQPQVAQQGQQRVEVQGDLNTALTGDRGQQNQQQMDVVASPGSSTLPTQPATVAPVGNGHRSTASSAPHQTASQQPSHRSEPRQERKKTVSEQPPRTSTQQHASAPKSTASTAKATREPVKAKSETTQPAQKVATTASSKPEPTQKAATTSSTQQTAPTVAATSKVLSGNGGALQSAPSGHYTLQLSSSSNYNNLSAWAKKENLQDYVVYQTVRNGKPWYVLVKGVYASKDAAKSAVASLPSGVQARNPWTKPVAQVQSDLKQ</sequence>
<evidence type="ECO:0000313" key="5">
    <source>
        <dbReference type="Proteomes" id="UP000302163"/>
    </source>
</evidence>
<reference evidence="4 5" key="1">
    <citation type="submission" date="2019-05" db="EMBL/GenBank/DDBJ databases">
        <title>Complete genome sequence of Izhakiella calystegiae KSNA2, an endophyte isolated from beach morning glory (Calystegia soldanella).</title>
        <authorList>
            <person name="Jiang L."/>
            <person name="Jeong J.C."/>
            <person name="Kim C.Y."/>
            <person name="Kim D.H."/>
            <person name="Kim S.W."/>
            <person name="Lee j."/>
        </authorList>
    </citation>
    <scope>NUCLEOTIDE SEQUENCE [LARGE SCALE GENOMIC DNA]</scope>
    <source>
        <strain evidence="4 5">KSNA2</strain>
    </source>
</reference>
<feature type="compositionally biased region" description="Basic and acidic residues" evidence="2">
    <location>
        <begin position="259"/>
        <end position="271"/>
    </location>
</feature>
<dbReference type="KEGG" id="izh:FEM41_03595"/>
<keyword evidence="1" id="KW-0472">Membrane</keyword>
<dbReference type="Pfam" id="PF05036">
    <property type="entry name" value="SPOR"/>
    <property type="match status" value="1"/>
</dbReference>
<keyword evidence="1" id="KW-1133">Transmembrane helix</keyword>
<feature type="compositionally biased region" description="Polar residues" evidence="2">
    <location>
        <begin position="199"/>
        <end position="232"/>
    </location>
</feature>
<dbReference type="GO" id="GO:0030428">
    <property type="term" value="C:cell septum"/>
    <property type="evidence" value="ECO:0007669"/>
    <property type="project" value="InterPro"/>
</dbReference>
<protein>
    <recommendedName>
        <fullName evidence="1">Cell division protein DamX</fullName>
    </recommendedName>
</protein>
<comment type="domain">
    <text evidence="1">The SPOR domain binds septal peptidoglycans and is required to target DamX to the septal ring.</text>
</comment>
<dbReference type="Gene3D" id="3.30.70.1070">
    <property type="entry name" value="Sporulation related repeat"/>
    <property type="match status" value="1"/>
</dbReference>
<comment type="similarity">
    <text evidence="1">Belongs to the DamX family.</text>
</comment>
<dbReference type="SUPFAM" id="SSF110997">
    <property type="entry name" value="Sporulation related repeat"/>
    <property type="match status" value="1"/>
</dbReference>
<dbReference type="GO" id="GO:0032506">
    <property type="term" value="P:cytokinetic process"/>
    <property type="evidence" value="ECO:0007669"/>
    <property type="project" value="InterPro"/>
</dbReference>
<feature type="region of interest" description="Disordered" evidence="2">
    <location>
        <begin position="115"/>
        <end position="341"/>
    </location>
</feature>
<feature type="compositionally biased region" description="Polar residues" evidence="2">
    <location>
        <begin position="141"/>
        <end position="151"/>
    </location>
</feature>
<organism evidence="4 5">
    <name type="scientific">Jejubacter calystegiae</name>
    <dbReference type="NCBI Taxonomy" id="2579935"/>
    <lineage>
        <taxon>Bacteria</taxon>
        <taxon>Pseudomonadati</taxon>
        <taxon>Pseudomonadota</taxon>
        <taxon>Gammaproteobacteria</taxon>
        <taxon>Enterobacterales</taxon>
        <taxon>Enterobacteriaceae</taxon>
        <taxon>Jejubacter</taxon>
    </lineage>
</organism>
<dbReference type="OrthoDB" id="6189127at2"/>
<keyword evidence="1 4" id="KW-0132">Cell division</keyword>
<dbReference type="InterPro" id="IPR036680">
    <property type="entry name" value="SPOR-like_sf"/>
</dbReference>
<dbReference type="Proteomes" id="UP000302163">
    <property type="component" value="Chromosome"/>
</dbReference>
<comment type="subcellular location">
    <subcellularLocation>
        <location evidence="1">Cell inner membrane</location>
        <topology evidence="1">Single-pass membrane protein</topology>
    </subcellularLocation>
    <text evidence="1">Localizes at the septal ring.</text>
</comment>
<feature type="compositionally biased region" description="Basic and acidic residues" evidence="2">
    <location>
        <begin position="7"/>
        <end position="19"/>
    </location>
</feature>
<feature type="compositionally biased region" description="Basic and acidic residues" evidence="2">
    <location>
        <begin position="296"/>
        <end position="305"/>
    </location>
</feature>
<feature type="compositionally biased region" description="Low complexity" evidence="2">
    <location>
        <begin position="173"/>
        <end position="198"/>
    </location>
</feature>
<dbReference type="GO" id="GO:0042834">
    <property type="term" value="F:peptidoglycan binding"/>
    <property type="evidence" value="ECO:0007669"/>
    <property type="project" value="InterPro"/>
</dbReference>
<keyword evidence="5" id="KW-1185">Reference proteome</keyword>
<gene>
    <name evidence="1 4" type="primary">damX</name>
    <name evidence="4" type="ORF">FEM41_03595</name>
</gene>
<feature type="compositionally biased region" description="Low complexity" evidence="2">
    <location>
        <begin position="325"/>
        <end position="341"/>
    </location>
</feature>
<dbReference type="NCBIfam" id="NF008153">
    <property type="entry name" value="PRK10905.1"/>
    <property type="match status" value="1"/>
</dbReference>
<feature type="compositionally biased region" description="Polar residues" evidence="2">
    <location>
        <begin position="241"/>
        <end position="258"/>
    </location>
</feature>
<dbReference type="InterPro" id="IPR007730">
    <property type="entry name" value="SPOR-like_dom"/>
</dbReference>
<keyword evidence="1" id="KW-1003">Cell membrane</keyword>
<dbReference type="RefSeq" id="WP_138094518.1">
    <property type="nucleotide sequence ID" value="NZ_CP040428.1"/>
</dbReference>
<dbReference type="InterPro" id="IPR032899">
    <property type="entry name" value="DamX"/>
</dbReference>
<feature type="compositionally biased region" description="Polar residues" evidence="2">
    <location>
        <begin position="272"/>
        <end position="283"/>
    </location>
</feature>
<keyword evidence="1" id="KW-0131">Cell cycle</keyword>
<feature type="compositionally biased region" description="Low complexity" evidence="2">
    <location>
        <begin position="284"/>
        <end position="295"/>
    </location>
</feature>
<dbReference type="EMBL" id="CP040428">
    <property type="protein sequence ID" value="QCT18796.1"/>
    <property type="molecule type" value="Genomic_DNA"/>
</dbReference>
<dbReference type="AlphaFoldDB" id="A0A4P8YG73"/>
<proteinExistence type="inferred from homology"/>
<name>A0A4P8YG73_9ENTR</name>
<dbReference type="GO" id="GO:0005886">
    <property type="term" value="C:plasma membrane"/>
    <property type="evidence" value="ECO:0007669"/>
    <property type="project" value="UniProtKB-SubCell"/>
</dbReference>
<feature type="compositionally biased region" description="Polar residues" evidence="2">
    <location>
        <begin position="159"/>
        <end position="169"/>
    </location>
</feature>
<evidence type="ECO:0000256" key="1">
    <source>
        <dbReference type="HAMAP-Rule" id="MF_02021"/>
    </source>
</evidence>